<feature type="compositionally biased region" description="Basic residues" evidence="1">
    <location>
        <begin position="1"/>
        <end position="10"/>
    </location>
</feature>
<evidence type="ECO:0000313" key="2">
    <source>
        <dbReference type="EMBL" id="PVM75170.1"/>
    </source>
</evidence>
<evidence type="ECO:0000256" key="1">
    <source>
        <dbReference type="SAM" id="MobiDB-lite"/>
    </source>
</evidence>
<feature type="compositionally biased region" description="Gly residues" evidence="1">
    <location>
        <begin position="20"/>
        <end position="32"/>
    </location>
</feature>
<reference evidence="2 3" key="1">
    <citation type="submission" date="2018-04" db="EMBL/GenBank/DDBJ databases">
        <title>The genome sequence of Caulobacter sp. 736.</title>
        <authorList>
            <person name="Gao J."/>
            <person name="Sun J."/>
        </authorList>
    </citation>
    <scope>NUCLEOTIDE SEQUENCE [LARGE SCALE GENOMIC DNA]</scope>
    <source>
        <strain evidence="2 3">736</strain>
    </source>
</reference>
<gene>
    <name evidence="2" type="ORF">DDF65_18610</name>
</gene>
<accession>A0A2T9J3L1</accession>
<keyword evidence="3" id="KW-1185">Reference proteome</keyword>
<name>A0A2T9J3L1_9CAUL</name>
<organism evidence="2 3">
    <name type="scientific">Caulobacter radicis</name>
    <dbReference type="NCBI Taxonomy" id="2172650"/>
    <lineage>
        <taxon>Bacteria</taxon>
        <taxon>Pseudomonadati</taxon>
        <taxon>Pseudomonadota</taxon>
        <taxon>Alphaproteobacteria</taxon>
        <taxon>Caulobacterales</taxon>
        <taxon>Caulobacteraceae</taxon>
        <taxon>Caulobacter</taxon>
    </lineage>
</organism>
<evidence type="ECO:0000313" key="3">
    <source>
        <dbReference type="Proteomes" id="UP000244913"/>
    </source>
</evidence>
<feature type="compositionally biased region" description="Basic residues" evidence="1">
    <location>
        <begin position="78"/>
        <end position="87"/>
    </location>
</feature>
<feature type="compositionally biased region" description="Basic and acidic residues" evidence="1">
    <location>
        <begin position="59"/>
        <end position="69"/>
    </location>
</feature>
<dbReference type="AlphaFoldDB" id="A0A2T9J3L1"/>
<proteinExistence type="predicted"/>
<sequence length="87" mass="9469">MITRVIKKRQRFSEGSSPACGGGGPRSGGGGETGRRARRRPLRHGAYPRRATSPVARGRCKERSAKPTERLTAGPCGCRRRGGRPRR</sequence>
<protein>
    <submittedName>
        <fullName evidence="2">Uncharacterized protein</fullName>
    </submittedName>
</protein>
<feature type="compositionally biased region" description="Basic residues" evidence="1">
    <location>
        <begin position="36"/>
        <end position="47"/>
    </location>
</feature>
<dbReference type="Proteomes" id="UP000244913">
    <property type="component" value="Unassembled WGS sequence"/>
</dbReference>
<comment type="caution">
    <text evidence="2">The sequence shown here is derived from an EMBL/GenBank/DDBJ whole genome shotgun (WGS) entry which is preliminary data.</text>
</comment>
<feature type="region of interest" description="Disordered" evidence="1">
    <location>
        <begin position="1"/>
        <end position="87"/>
    </location>
</feature>
<dbReference type="EMBL" id="QDKP01000054">
    <property type="protein sequence ID" value="PVM75170.1"/>
    <property type="molecule type" value="Genomic_DNA"/>
</dbReference>